<keyword evidence="2" id="KW-0808">Transferase</keyword>
<organism evidence="2 3">
    <name type="scientific">Paenibacillus thalictri</name>
    <dbReference type="NCBI Taxonomy" id="2527873"/>
    <lineage>
        <taxon>Bacteria</taxon>
        <taxon>Bacillati</taxon>
        <taxon>Bacillota</taxon>
        <taxon>Bacilli</taxon>
        <taxon>Bacillales</taxon>
        <taxon>Paenibacillaceae</taxon>
        <taxon>Paenibacillus</taxon>
    </lineage>
</organism>
<keyword evidence="3" id="KW-1185">Reference proteome</keyword>
<dbReference type="PANTHER" id="PTHR36174:SF1">
    <property type="entry name" value="LIPID II:GLYCINE GLYCYLTRANSFERASE"/>
    <property type="match status" value="1"/>
</dbReference>
<evidence type="ECO:0000313" key="3">
    <source>
        <dbReference type="Proteomes" id="UP000293142"/>
    </source>
</evidence>
<proteinExistence type="predicted"/>
<dbReference type="SUPFAM" id="SSF55729">
    <property type="entry name" value="Acyl-CoA N-acyltransferases (Nat)"/>
    <property type="match status" value="1"/>
</dbReference>
<sequence>MFNESRIVHNSGEWNEYIGQIPDADIYFTPEYCKIYEKNGEGQAQMFVYREGNDFVCYPFLLRKVGDLPAVRQLDLREDLYDITTPYGYGGPITNVKETGKRQDLFRRFSKAFAEACGELRIIAEFVRFHPVLQNHRDYTAVEPAFNRNTIHIDLTASESEIQGRYSRDNRNRIRKALKEGLTVKHSPINEIDSLLSLYYKTMDKKQASDYYYFPRSFFHDTIADLNGHIELIEIRLGDQTIASCLFMHYNQFVHYHLMGSDKDYLRLAPINLLVHHAAIWAKSRGYRYLHLGGGSSGNDNLYRFKKSFDETEANDFYTGKMVRNPEAYQYIVERLGIEEQGSYFPVYRV</sequence>
<accession>A0A4Q9DGJ6</accession>
<dbReference type="InterPro" id="IPR038740">
    <property type="entry name" value="BioF2-like_GNAT_dom"/>
</dbReference>
<evidence type="ECO:0000313" key="2">
    <source>
        <dbReference type="EMBL" id="TBL70836.1"/>
    </source>
</evidence>
<dbReference type="GO" id="GO:0016740">
    <property type="term" value="F:transferase activity"/>
    <property type="evidence" value="ECO:0007669"/>
    <property type="project" value="UniProtKB-KW"/>
</dbReference>
<reference evidence="2 3" key="1">
    <citation type="submission" date="2019-02" db="EMBL/GenBank/DDBJ databases">
        <title>Paenibacillus sp. nov., isolated from surface-sterilized tissue of Thalictrum simplex L.</title>
        <authorList>
            <person name="Tuo L."/>
        </authorList>
    </citation>
    <scope>NUCLEOTIDE SEQUENCE [LARGE SCALE GENOMIC DNA]</scope>
    <source>
        <strain evidence="2 3">N2SHLJ1</strain>
    </source>
</reference>
<dbReference type="InterPro" id="IPR016181">
    <property type="entry name" value="Acyl_CoA_acyltransferase"/>
</dbReference>
<dbReference type="Gene3D" id="3.40.630.30">
    <property type="match status" value="1"/>
</dbReference>
<comment type="caution">
    <text evidence="2">The sequence shown here is derived from an EMBL/GenBank/DDBJ whole genome shotgun (WGS) entry which is preliminary data.</text>
</comment>
<dbReference type="PANTHER" id="PTHR36174">
    <property type="entry name" value="LIPID II:GLYCINE GLYCYLTRANSFERASE"/>
    <property type="match status" value="1"/>
</dbReference>
<name>A0A4Q9DGJ6_9BACL</name>
<dbReference type="Proteomes" id="UP000293142">
    <property type="component" value="Unassembled WGS sequence"/>
</dbReference>
<dbReference type="RefSeq" id="WP_131017552.1">
    <property type="nucleotide sequence ID" value="NZ_SIRE01000029.1"/>
</dbReference>
<protein>
    <submittedName>
        <fullName evidence="2">GNAT family N-acetyltransferase</fullName>
    </submittedName>
</protein>
<gene>
    <name evidence="2" type="ORF">EYB31_31815</name>
</gene>
<dbReference type="AlphaFoldDB" id="A0A4Q9DGJ6"/>
<dbReference type="OrthoDB" id="9785911at2"/>
<dbReference type="Pfam" id="PF13480">
    <property type="entry name" value="Acetyltransf_6"/>
    <property type="match status" value="1"/>
</dbReference>
<evidence type="ECO:0000259" key="1">
    <source>
        <dbReference type="Pfam" id="PF13480"/>
    </source>
</evidence>
<feature type="domain" description="BioF2-like acetyltransferase" evidence="1">
    <location>
        <begin position="170"/>
        <end position="297"/>
    </location>
</feature>
<dbReference type="EMBL" id="SIRE01000029">
    <property type="protein sequence ID" value="TBL70836.1"/>
    <property type="molecule type" value="Genomic_DNA"/>
</dbReference>
<dbReference type="InterPro" id="IPR050644">
    <property type="entry name" value="PG_Glycine_Bridge_Synth"/>
</dbReference>